<comment type="caution">
    <text evidence="1">The sequence shown here is derived from an EMBL/GenBank/DDBJ whole genome shotgun (WGS) entry which is preliminary data.</text>
</comment>
<evidence type="ECO:0000313" key="2">
    <source>
        <dbReference type="Proteomes" id="UP001066276"/>
    </source>
</evidence>
<gene>
    <name evidence="1" type="ORF">NDU88_002637</name>
</gene>
<evidence type="ECO:0000313" key="1">
    <source>
        <dbReference type="EMBL" id="KAJ1089486.1"/>
    </source>
</evidence>
<dbReference type="EMBL" id="JANPWB010000015">
    <property type="protein sequence ID" value="KAJ1089486.1"/>
    <property type="molecule type" value="Genomic_DNA"/>
</dbReference>
<dbReference type="Proteomes" id="UP001066276">
    <property type="component" value="Chromosome 11"/>
</dbReference>
<keyword evidence="2" id="KW-1185">Reference proteome</keyword>
<accession>A0AAV7LD30</accession>
<name>A0AAV7LD30_PLEWA</name>
<sequence length="137" mass="15732">MGTFHKKRFTKELCERTFDEEFRVACGCGFGYTRVFRESAELEKKRRFPHLVSQHRSHFFLSTGNCHLNTTYSHCINLCRSLMSSQLPSHSDLRASARTSRSAAGVKRQTCTREDAQVSQPVLVGPYYSSKTTVFRN</sequence>
<organism evidence="1 2">
    <name type="scientific">Pleurodeles waltl</name>
    <name type="common">Iberian ribbed newt</name>
    <dbReference type="NCBI Taxonomy" id="8319"/>
    <lineage>
        <taxon>Eukaryota</taxon>
        <taxon>Metazoa</taxon>
        <taxon>Chordata</taxon>
        <taxon>Craniata</taxon>
        <taxon>Vertebrata</taxon>
        <taxon>Euteleostomi</taxon>
        <taxon>Amphibia</taxon>
        <taxon>Batrachia</taxon>
        <taxon>Caudata</taxon>
        <taxon>Salamandroidea</taxon>
        <taxon>Salamandridae</taxon>
        <taxon>Pleurodelinae</taxon>
        <taxon>Pleurodeles</taxon>
    </lineage>
</organism>
<reference evidence="1" key="1">
    <citation type="journal article" date="2022" name="bioRxiv">
        <title>Sequencing and chromosome-scale assembly of the giantPleurodeles waltlgenome.</title>
        <authorList>
            <person name="Brown T."/>
            <person name="Elewa A."/>
            <person name="Iarovenko S."/>
            <person name="Subramanian E."/>
            <person name="Araus A.J."/>
            <person name="Petzold A."/>
            <person name="Susuki M."/>
            <person name="Suzuki K.-i.T."/>
            <person name="Hayashi T."/>
            <person name="Toyoda A."/>
            <person name="Oliveira C."/>
            <person name="Osipova E."/>
            <person name="Leigh N.D."/>
            <person name="Simon A."/>
            <person name="Yun M.H."/>
        </authorList>
    </citation>
    <scope>NUCLEOTIDE SEQUENCE</scope>
    <source>
        <strain evidence="1">20211129_DDA</strain>
        <tissue evidence="1">Liver</tissue>
    </source>
</reference>
<protein>
    <submittedName>
        <fullName evidence="1">Uncharacterized protein</fullName>
    </submittedName>
</protein>
<proteinExistence type="predicted"/>
<dbReference type="AlphaFoldDB" id="A0AAV7LD30"/>